<sequence>MKNITQLVFKPKKSAAAKGVARQGTIWLDNDDPDEIDALSTLAIKDAGFKRSDFFKPVRVDHLVVDDMPPEGVFDTAFCDRYKLAENGKSWLLPAAKPESVDASAGENTDSVSEQQKDEHATDKIDSGDTTSAGATTDTSTEGVGTETVTDETPAYEFNVNGERMADVEKEMQQPVVGMDDRHRILSQFILEDKFSHNITPEQLVEVSRLELDVSDNYIQDMLLATRNAPAIHKLNTPDLWKYTDSFKKVFARDKRHPLSRMINFNQAYADAHPIDRGLLVQEWIKGNYISRVEKSGATSVSAAPEPQKTSATKADVAASDKPATKTTYKAIDIRIGRALAKGAVTYPITARDVEQGKAIVEADGEEFKRWSATYRITENIQFYDEKTHIEMIRQAPREVVTGSPELRRAYVDNYLSAYGTLDPDQMVYMPKRAPVDHKENMERVRKAGKNLRDIAAGRFNCDEEKPQSEDVLADKPSAPETVEPDANEHHPDTRSMATESSVTADSDKTMHEKVSEQLAADRGDFVPGISDPSDPKWVHNDYSASSEGEKTEVDTDSATDIADSVDHSEEFSNQTEPEASHSEPSADQNEPESPETELKSLQPESVTKVADGVFDVSAFFADTSNQGEKTEVTPPNNDDRSHECAEEKATDAPATMELLLHEIVRLQSINNQLLEACAAYQKRAETRHERFLEALFCGITRFTSCWSEGEREVKFEEGTGDS</sequence>
<dbReference type="Pfam" id="PF06630">
    <property type="entry name" value="Exonuc_VIII"/>
    <property type="match status" value="1"/>
</dbReference>
<gene>
    <name evidence="2" type="ORF">CWK15_13440</name>
</gene>
<protein>
    <submittedName>
        <fullName evidence="2">Uncharacterized protein</fullName>
    </submittedName>
</protein>
<feature type="compositionally biased region" description="Polar residues" evidence="1">
    <location>
        <begin position="496"/>
        <end position="505"/>
    </location>
</feature>
<feature type="region of interest" description="Disordered" evidence="1">
    <location>
        <begin position="296"/>
        <end position="318"/>
    </location>
</feature>
<feature type="compositionally biased region" description="Low complexity" evidence="1">
    <location>
        <begin position="128"/>
        <end position="153"/>
    </location>
</feature>
<evidence type="ECO:0000313" key="2">
    <source>
        <dbReference type="EMBL" id="EBU3912438.1"/>
    </source>
</evidence>
<feature type="region of interest" description="Disordered" evidence="1">
    <location>
        <begin position="459"/>
        <end position="605"/>
    </location>
</feature>
<feature type="region of interest" description="Disordered" evidence="1">
    <location>
        <begin position="621"/>
        <end position="646"/>
    </location>
</feature>
<feature type="compositionally biased region" description="Polar residues" evidence="1">
    <location>
        <begin position="572"/>
        <end position="589"/>
    </location>
</feature>
<evidence type="ECO:0000256" key="1">
    <source>
        <dbReference type="SAM" id="MobiDB-lite"/>
    </source>
</evidence>
<dbReference type="InterPro" id="IPR010584">
    <property type="entry name" value="ExoDNase_VIII"/>
</dbReference>
<feature type="compositionally biased region" description="Basic and acidic residues" evidence="1">
    <location>
        <begin position="115"/>
        <end position="127"/>
    </location>
</feature>
<organism evidence="2">
    <name type="scientific">Salmonella enterica</name>
    <name type="common">Salmonella choleraesuis</name>
    <dbReference type="NCBI Taxonomy" id="28901"/>
    <lineage>
        <taxon>Bacteria</taxon>
        <taxon>Pseudomonadati</taxon>
        <taxon>Pseudomonadota</taxon>
        <taxon>Gammaproteobacteria</taxon>
        <taxon>Enterobacterales</taxon>
        <taxon>Enterobacteriaceae</taxon>
        <taxon>Salmonella</taxon>
    </lineage>
</organism>
<feature type="region of interest" description="Disordered" evidence="1">
    <location>
        <begin position="99"/>
        <end position="162"/>
    </location>
</feature>
<name>A0A5V3YC05_SALER</name>
<comment type="caution">
    <text evidence="2">The sequence shown here is derived from an EMBL/GenBank/DDBJ whole genome shotgun (WGS) entry which is preliminary data.</text>
</comment>
<dbReference type="AlphaFoldDB" id="A0A5V3YC05"/>
<accession>A0A5V3YC05</accession>
<dbReference type="EMBL" id="AAHBYH010000011">
    <property type="protein sequence ID" value="EBU3912438.1"/>
    <property type="molecule type" value="Genomic_DNA"/>
</dbReference>
<proteinExistence type="predicted"/>
<reference evidence="2" key="1">
    <citation type="submission" date="2018-07" db="EMBL/GenBank/DDBJ databases">
        <authorList>
            <consortium name="PulseNet: The National Subtyping Network for Foodborne Disease Surveillance"/>
            <person name="Tarr C.L."/>
            <person name="Trees E."/>
            <person name="Katz L.S."/>
            <person name="Carleton-Romer H.A."/>
            <person name="Stroika S."/>
            <person name="Kucerova Z."/>
            <person name="Roache K.F."/>
            <person name="Sabol A.L."/>
            <person name="Besser J."/>
            <person name="Gerner-Smidt P."/>
        </authorList>
    </citation>
    <scope>NUCLEOTIDE SEQUENCE</scope>
    <source>
        <strain evidence="2">PNUSAS029138</strain>
    </source>
</reference>
<dbReference type="GO" id="GO:0051908">
    <property type="term" value="F:double-stranded DNA 5'-3' DNA exonuclease activity"/>
    <property type="evidence" value="ECO:0007669"/>
    <property type="project" value="InterPro"/>
</dbReference>
<feature type="compositionally biased region" description="Basic and acidic residues" evidence="1">
    <location>
        <begin position="506"/>
        <end position="525"/>
    </location>
</feature>
<feature type="compositionally biased region" description="Polar residues" evidence="1">
    <location>
        <begin position="297"/>
        <end position="313"/>
    </location>
</feature>